<evidence type="ECO:0000313" key="2">
    <source>
        <dbReference type="EMBL" id="NAS14261.1"/>
    </source>
</evidence>
<comment type="caution">
    <text evidence="2">The sequence shown here is derived from an EMBL/GenBank/DDBJ whole genome shotgun (WGS) entry which is preliminary data.</text>
</comment>
<dbReference type="AlphaFoldDB" id="A0A6L9EHR4"/>
<accession>A0A6L9EHR4</accession>
<gene>
    <name evidence="2" type="ORF">GTQ38_19780</name>
</gene>
<proteinExistence type="predicted"/>
<dbReference type="EMBL" id="WXYO01000009">
    <property type="protein sequence ID" value="NAS14261.1"/>
    <property type="molecule type" value="Genomic_DNA"/>
</dbReference>
<feature type="region of interest" description="Disordered" evidence="1">
    <location>
        <begin position="26"/>
        <end position="51"/>
    </location>
</feature>
<evidence type="ECO:0008006" key="4">
    <source>
        <dbReference type="Google" id="ProtNLM"/>
    </source>
</evidence>
<dbReference type="Proteomes" id="UP000475249">
    <property type="component" value="Unassembled WGS sequence"/>
</dbReference>
<dbReference type="PROSITE" id="PS51257">
    <property type="entry name" value="PROKAR_LIPOPROTEIN"/>
    <property type="match status" value="1"/>
</dbReference>
<protein>
    <recommendedName>
        <fullName evidence="4">Lysozyme inhibitor LprI N-terminal domain-containing protein</fullName>
    </recommendedName>
</protein>
<sequence>MKTVLSTLLCAFLLLSLSCKKKKKASDDSEETTIEIKSEAAEGSDAESSGSIADCDEFLDEYEEWMDDYLAMMEKYKDNTMAMVSSEEYREMGTKAMEWTNQAAQLALKCSSDPDYEERMDEIQKRADKKMEELGL</sequence>
<feature type="compositionally biased region" description="Low complexity" evidence="1">
    <location>
        <begin position="41"/>
        <end position="51"/>
    </location>
</feature>
<organism evidence="2 3">
    <name type="scientific">Poritiphilus flavus</name>
    <dbReference type="NCBI Taxonomy" id="2697053"/>
    <lineage>
        <taxon>Bacteria</taxon>
        <taxon>Pseudomonadati</taxon>
        <taxon>Bacteroidota</taxon>
        <taxon>Flavobacteriia</taxon>
        <taxon>Flavobacteriales</taxon>
        <taxon>Flavobacteriaceae</taxon>
        <taxon>Poritiphilus</taxon>
    </lineage>
</organism>
<dbReference type="RefSeq" id="WP_161437306.1">
    <property type="nucleotide sequence ID" value="NZ_WXYO01000009.1"/>
</dbReference>
<keyword evidence="3" id="KW-1185">Reference proteome</keyword>
<evidence type="ECO:0000256" key="1">
    <source>
        <dbReference type="SAM" id="MobiDB-lite"/>
    </source>
</evidence>
<name>A0A6L9EHR4_9FLAO</name>
<evidence type="ECO:0000313" key="3">
    <source>
        <dbReference type="Proteomes" id="UP000475249"/>
    </source>
</evidence>
<reference evidence="2 3" key="1">
    <citation type="submission" date="2020-01" db="EMBL/GenBank/DDBJ databases">
        <title>Bacteria diversity of Porities sp.</title>
        <authorList>
            <person name="Wang G."/>
        </authorList>
    </citation>
    <scope>NUCLEOTIDE SEQUENCE [LARGE SCALE GENOMIC DNA]</scope>
    <source>
        <strain evidence="2 3">R33</strain>
    </source>
</reference>